<feature type="non-terminal residue" evidence="1">
    <location>
        <position position="1"/>
    </location>
</feature>
<evidence type="ECO:0000313" key="1">
    <source>
        <dbReference type="EMBL" id="SVD00599.1"/>
    </source>
</evidence>
<dbReference type="EMBL" id="UINC01123852">
    <property type="protein sequence ID" value="SVD00599.1"/>
    <property type="molecule type" value="Genomic_DNA"/>
</dbReference>
<protein>
    <submittedName>
        <fullName evidence="1">Uncharacterized protein</fullName>
    </submittedName>
</protein>
<proteinExistence type="predicted"/>
<reference evidence="1" key="1">
    <citation type="submission" date="2018-05" db="EMBL/GenBank/DDBJ databases">
        <authorList>
            <person name="Lanie J.A."/>
            <person name="Ng W.-L."/>
            <person name="Kazmierczak K.M."/>
            <person name="Andrzejewski T.M."/>
            <person name="Davidsen T.M."/>
            <person name="Wayne K.J."/>
            <person name="Tettelin H."/>
            <person name="Glass J.I."/>
            <person name="Rusch D."/>
            <person name="Podicherti R."/>
            <person name="Tsui H.-C.T."/>
            <person name="Winkler M.E."/>
        </authorList>
    </citation>
    <scope>NUCLEOTIDE SEQUENCE</scope>
</reference>
<name>A0A382RSD9_9ZZZZ</name>
<gene>
    <name evidence="1" type="ORF">METZ01_LOCUS353453</name>
</gene>
<accession>A0A382RSD9</accession>
<dbReference type="AlphaFoldDB" id="A0A382RSD9"/>
<sequence length="108" mass="11931">VELVLARTTFGMTEASATRMFSSPCTRQYWSTTALLSEAGPNLQVPELWVVLTVVRSIHASKVSLDSRSASLGCRRSSMMFSYNGCSTRSMASRTHSRMRCRSQASSK</sequence>
<organism evidence="1">
    <name type="scientific">marine metagenome</name>
    <dbReference type="NCBI Taxonomy" id="408172"/>
    <lineage>
        <taxon>unclassified sequences</taxon>
        <taxon>metagenomes</taxon>
        <taxon>ecological metagenomes</taxon>
    </lineage>
</organism>